<keyword evidence="2" id="KW-0732">Signal</keyword>
<dbReference type="STRING" id="71717.A0A4Y7TTW1"/>
<feature type="signal peptide" evidence="2">
    <location>
        <begin position="1"/>
        <end position="21"/>
    </location>
</feature>
<keyword evidence="4" id="KW-1185">Reference proteome</keyword>
<dbReference type="AlphaFoldDB" id="A0A4Y7TTW1"/>
<reference evidence="3 4" key="1">
    <citation type="journal article" date="2019" name="Nat. Ecol. Evol.">
        <title>Megaphylogeny resolves global patterns of mushroom evolution.</title>
        <authorList>
            <person name="Varga T."/>
            <person name="Krizsan K."/>
            <person name="Foldi C."/>
            <person name="Dima B."/>
            <person name="Sanchez-Garcia M."/>
            <person name="Sanchez-Ramirez S."/>
            <person name="Szollosi G.J."/>
            <person name="Szarkandi J.G."/>
            <person name="Papp V."/>
            <person name="Albert L."/>
            <person name="Andreopoulos W."/>
            <person name="Angelini C."/>
            <person name="Antonin V."/>
            <person name="Barry K.W."/>
            <person name="Bougher N.L."/>
            <person name="Buchanan P."/>
            <person name="Buyck B."/>
            <person name="Bense V."/>
            <person name="Catcheside P."/>
            <person name="Chovatia M."/>
            <person name="Cooper J."/>
            <person name="Damon W."/>
            <person name="Desjardin D."/>
            <person name="Finy P."/>
            <person name="Geml J."/>
            <person name="Haridas S."/>
            <person name="Hughes K."/>
            <person name="Justo A."/>
            <person name="Karasinski D."/>
            <person name="Kautmanova I."/>
            <person name="Kiss B."/>
            <person name="Kocsube S."/>
            <person name="Kotiranta H."/>
            <person name="LaButti K.M."/>
            <person name="Lechner B.E."/>
            <person name="Liimatainen K."/>
            <person name="Lipzen A."/>
            <person name="Lukacs Z."/>
            <person name="Mihaltcheva S."/>
            <person name="Morgado L.N."/>
            <person name="Niskanen T."/>
            <person name="Noordeloos M.E."/>
            <person name="Ohm R.A."/>
            <person name="Ortiz-Santana B."/>
            <person name="Ovrebo C."/>
            <person name="Racz N."/>
            <person name="Riley R."/>
            <person name="Savchenko A."/>
            <person name="Shiryaev A."/>
            <person name="Soop K."/>
            <person name="Spirin V."/>
            <person name="Szebenyi C."/>
            <person name="Tomsovsky M."/>
            <person name="Tulloss R.E."/>
            <person name="Uehling J."/>
            <person name="Grigoriev I.V."/>
            <person name="Vagvolgyi C."/>
            <person name="Papp T."/>
            <person name="Martin F.M."/>
            <person name="Miettinen O."/>
            <person name="Hibbett D.S."/>
            <person name="Nagy L.G."/>
        </authorList>
    </citation>
    <scope>NUCLEOTIDE SEQUENCE [LARGE SCALE GENOMIC DNA]</scope>
    <source>
        <strain evidence="3 4">FP101781</strain>
    </source>
</reference>
<dbReference type="SUPFAM" id="SSF56973">
    <property type="entry name" value="Aerolisin/ETX pore-forming domain"/>
    <property type="match status" value="1"/>
</dbReference>
<dbReference type="OrthoDB" id="3010635at2759"/>
<comment type="caution">
    <text evidence="3">The sequence shown here is derived from an EMBL/GenBank/DDBJ whole genome shotgun (WGS) entry which is preliminary data.</text>
</comment>
<sequence>MAFKLTSGLVVLATMFAASTALPISLRDFDDFEAMDLEARQDALSCHPVDVNQIKSLPAWGKIEQYAKDTWGDGGWNIVTNPSDVISRPAPASVREDVQGEHSVHCACPDRHNIEGQSTGTTSEISFTTKRGSTQTSTWTVTRSSTLTTAVKFTLSVGIPTIGTGTAETSMSTEVKNERSSAFTGTVNNEESVLMKFSNAPGKQCKVELLTQTCTAKASGRVPVIADGFVWFNYKDKRAPKADPNGSKHYKYAASINRILSEAERTTFIEFQGPVNSKSSSTYKTDCVDIGKPLPIKAAANSSKATAVKAGSKPTTGKEPAPASKPATGKKPATKPTTTTKKPATKTTPAKKPAKNATPLRSLRRRKLRSLPRRPQRRRSEGNE</sequence>
<dbReference type="Gene3D" id="2.170.15.10">
    <property type="entry name" value="Proaerolysin, chain A, domain 3"/>
    <property type="match status" value="1"/>
</dbReference>
<gene>
    <name evidence="3" type="ORF">FA13DRAFT_1787276</name>
</gene>
<evidence type="ECO:0000313" key="3">
    <source>
        <dbReference type="EMBL" id="TEB36999.1"/>
    </source>
</evidence>
<organism evidence="3 4">
    <name type="scientific">Coprinellus micaceus</name>
    <name type="common">Glistening ink-cap mushroom</name>
    <name type="synonym">Coprinus micaceus</name>
    <dbReference type="NCBI Taxonomy" id="71717"/>
    <lineage>
        <taxon>Eukaryota</taxon>
        <taxon>Fungi</taxon>
        <taxon>Dikarya</taxon>
        <taxon>Basidiomycota</taxon>
        <taxon>Agaricomycotina</taxon>
        <taxon>Agaricomycetes</taxon>
        <taxon>Agaricomycetidae</taxon>
        <taxon>Agaricales</taxon>
        <taxon>Agaricineae</taxon>
        <taxon>Psathyrellaceae</taxon>
        <taxon>Coprinellus</taxon>
    </lineage>
</organism>
<feature type="compositionally biased region" description="Polar residues" evidence="1">
    <location>
        <begin position="115"/>
        <end position="130"/>
    </location>
</feature>
<feature type="region of interest" description="Disordered" evidence="1">
    <location>
        <begin position="110"/>
        <end position="130"/>
    </location>
</feature>
<evidence type="ECO:0000256" key="1">
    <source>
        <dbReference type="SAM" id="MobiDB-lite"/>
    </source>
</evidence>
<name>A0A4Y7TTW1_COPMI</name>
<proteinExistence type="predicted"/>
<protein>
    <submittedName>
        <fullName evidence="3">Uncharacterized protein</fullName>
    </submittedName>
</protein>
<evidence type="ECO:0000256" key="2">
    <source>
        <dbReference type="SAM" id="SignalP"/>
    </source>
</evidence>
<dbReference type="EMBL" id="QPFP01000005">
    <property type="protein sequence ID" value="TEB36999.1"/>
    <property type="molecule type" value="Genomic_DNA"/>
</dbReference>
<feature type="compositionally biased region" description="Basic residues" evidence="1">
    <location>
        <begin position="362"/>
        <end position="377"/>
    </location>
</feature>
<feature type="chain" id="PRO_5021466872" evidence="2">
    <location>
        <begin position="22"/>
        <end position="384"/>
    </location>
</feature>
<feature type="compositionally biased region" description="Low complexity" evidence="1">
    <location>
        <begin position="320"/>
        <end position="361"/>
    </location>
</feature>
<feature type="region of interest" description="Disordered" evidence="1">
    <location>
        <begin position="300"/>
        <end position="384"/>
    </location>
</feature>
<evidence type="ECO:0000313" key="4">
    <source>
        <dbReference type="Proteomes" id="UP000298030"/>
    </source>
</evidence>
<dbReference type="Proteomes" id="UP000298030">
    <property type="component" value="Unassembled WGS sequence"/>
</dbReference>
<accession>A0A4Y7TTW1</accession>